<dbReference type="InterPro" id="IPR012334">
    <property type="entry name" value="Pectin_lyas_fold"/>
</dbReference>
<feature type="domain" description="Ig-like" evidence="5">
    <location>
        <begin position="1395"/>
        <end position="1456"/>
    </location>
</feature>
<evidence type="ECO:0000256" key="3">
    <source>
        <dbReference type="SAM" id="SignalP"/>
    </source>
</evidence>
<dbReference type="EMBL" id="JBHSKT010000001">
    <property type="protein sequence ID" value="MFC5269295.1"/>
    <property type="molecule type" value="Genomic_DNA"/>
</dbReference>
<evidence type="ECO:0000313" key="7">
    <source>
        <dbReference type="Proteomes" id="UP001596161"/>
    </source>
</evidence>
<dbReference type="RefSeq" id="WP_378015674.1">
    <property type="nucleotide sequence ID" value="NZ_JBHSKT010000001.1"/>
</dbReference>
<dbReference type="InterPro" id="IPR011050">
    <property type="entry name" value="Pectin_lyase_fold/virulence"/>
</dbReference>
<comment type="caution">
    <text evidence="6">The sequence shown here is derived from an EMBL/GenBank/DDBJ whole genome shotgun (WGS) entry which is preliminary data.</text>
</comment>
<sequence length="1935" mass="199306">MVKPLPIIEGIHSNALRPPTNSQRCFRLFFLLLAFCSLGLLQAQAQTTVTIGTGTNASGANVLFSTSTGGNLWSKSATLYTASEITAAGGTAGTITKIAWNKQGTGEYTAGNASLSIYIKQVSKSDHTNSSLDWTTELGTATLVYSTTTLSFMTGTGWQEFNLQTPFVWDGASNLEVYTAFHHPTTLTAAMTWQYTVVPDMNLARVGSTQLGTETLIAFDNRPNVRFTLTPASACTSPPTPGTVTSSASSVCAGANFTLTLNGFSTGSGQTFQWESSTNGTTWTPIAGATGASVTVNQAVATFYRNSVTCGTSTVSSAPLQVTTIPALSGIYTINGANPTGGTNFQTFAAAINALTCAGISSAVTFNVTNGTYNEQIVIPEISGASATNTITFNGNGATLSASPVTGNRDMIRLFGADYVTINNFNIATTGTGTSDFGWGIHFMNAADHNTISNNTINIGSLSTTESNSVGIIFSNSSTSVTTTGSNNGNNNVISGNTINGAYRGIMMHGLPANPGNNQIINNTIKDFYTTGIEVNGMNGTLVEGNDISRPTRTTVIAFNGITLAGTAQNTIVSKNRIHNTHGNASSLTTAVNGIISSSNDAPGGFENIVKNNLIYDVNNTTGAVVGMSNTGSDGVYYYHNTINLDNPNGTGTARGFYQTTAAANLKLINNIIVVATGGVQANQHAIYLNAPTTVIESNRNDLYVPTGHTGYFSATSRTTLADWQAANVTTPFDMNSVAVNPLFTNMTVGNFQPTNPSLNNIGQPLAAVTDDITGATRNTTNPDPGAYEFTPSALDLGAIALLAPVEKNCYSSTEQVTVAIKNYGISAVDFALTNATISVPVTGPGAPATVSITLTNNTLNGGQPLASGDTLIVPVGTFNMSAPGTYVFNANTAVVTGGTDGNASNDAILPVSITVNALAVGTASASQGNFCAGGSVTLNLTGTTGGDIQWQQSTSATGPFTNIAGANSATYVAAPITQTTYYQAVVSCGTTSFTSNVVNLTTNNVTATGATRCGFGPVTLNATAANGSILWYDQAAGGLPVATGSSYSTTVFNTTTFYAVGSVPGTSSQIGRTRTSTSGASNTNTGIIFNVNSVTRIDSVKIYPIGTGAGTVKIVLKNAAGQRLDSVTVNVTGTTAPGARTNVPLGFEVQPGTGYKLAFDGFTGGITTLTRETSGSAFPYATPQNELVLTASQLTNGVPALTTTYYYFYEWSVTPLCQTARIPVVATVTPADQITVAGSRAICTNSNTTLTASSSNANYTYTWSPATGLNQTTGATVIATPRTTTQYVVIGTDGNCSDVDTVTVTVTPIAAGTAQGFAALCTGDSTWLSLQGSAGNIQWQRYNGTAWVNETASGATTAFYKIIPTQTSMYRAVVSNGTCTPVISDTVNVAVGLPTVVSSTPNTICGGGTVALSATASEGDIIQWFSAATGGTALKTGNTFSPNVTATTTYYAEAGRFKNQGKVGPASNAIGAGAYGNFSNQMVFDALVPLRIDFMTLYSDGPMSFKIFLRDMVDGNKLDSAFVSLPGAGQHRVAVGFEVMPGTNYAIGIPNYSGPGQLYRNTAGTAFPYTLPGVISITGSNFSPATARYYYFYDWSVSTIGCTSARTAVTATVTPAPTVALGPDITQCSSAPVTLNAGNAGATFQWSLNGTAITGATSQTLPVTNSGTYAVTVTNASSCSSSDTIVVTLSTLPAKPTITAGGPTTFCDGDSVMLTGATTTTGVTYQWLVNGNAVTGATTATFNAKAAGNYRVVVANASGCTDTSIVTAIALTPRPATPTITPSGDSGQELTSSAATGNQWYLNGTAITGATAQTYQTTANGNYTVVVTDNTTTCASLPSASVNITNTGIKGAMAGMSVSVYPNPSNGKFNVKLVGYKHDAALELYTLTGQLIVKENVKAGQEVTKLQVKNLAAGTYLLKVVSEKGVQINKLIVE</sequence>
<evidence type="ECO:0000256" key="2">
    <source>
        <dbReference type="ARBA" id="ARBA00023180"/>
    </source>
</evidence>
<proteinExistence type="predicted"/>
<dbReference type="InterPro" id="IPR026444">
    <property type="entry name" value="Secre_tail"/>
</dbReference>
<dbReference type="InterPro" id="IPR013783">
    <property type="entry name" value="Ig-like_fold"/>
</dbReference>
<dbReference type="PANTHER" id="PTHR44427:SF5">
    <property type="entry name" value="V-SET AND IMMUNOGLOBULIN DOMAIN-CONTAINING PROTEIN 10-LIKE"/>
    <property type="match status" value="1"/>
</dbReference>
<dbReference type="PANTHER" id="PTHR44427">
    <property type="entry name" value="CARCINOEMBRYONIC ANTIGEN-RELATED CELL ADHESION MOLECULE 19"/>
    <property type="match status" value="1"/>
</dbReference>
<dbReference type="InterPro" id="IPR044023">
    <property type="entry name" value="Ig_7"/>
</dbReference>
<feature type="signal peptide" evidence="3">
    <location>
        <begin position="1"/>
        <end position="45"/>
    </location>
</feature>
<dbReference type="NCBIfam" id="TIGR04183">
    <property type="entry name" value="Por_Secre_tail"/>
    <property type="match status" value="1"/>
</dbReference>
<dbReference type="SMART" id="SM00710">
    <property type="entry name" value="PbH1"/>
    <property type="match status" value="8"/>
</dbReference>
<feature type="domain" description="Secretion system C-terminal sorting" evidence="4">
    <location>
        <begin position="1861"/>
        <end position="1934"/>
    </location>
</feature>
<dbReference type="Gene3D" id="2.160.20.10">
    <property type="entry name" value="Single-stranded right-handed beta-helix, Pectin lyase-like"/>
    <property type="match status" value="1"/>
</dbReference>
<name>A0ABW0E8B4_9BACT</name>
<dbReference type="Proteomes" id="UP001596161">
    <property type="component" value="Unassembled WGS sequence"/>
</dbReference>
<dbReference type="SUPFAM" id="SSF51126">
    <property type="entry name" value="Pectin lyase-like"/>
    <property type="match status" value="1"/>
</dbReference>
<dbReference type="Pfam" id="PF18962">
    <property type="entry name" value="Por_Secre_tail"/>
    <property type="match status" value="1"/>
</dbReference>
<keyword evidence="7" id="KW-1185">Reference proteome</keyword>
<keyword evidence="1 3" id="KW-0732">Signal</keyword>
<evidence type="ECO:0000259" key="5">
    <source>
        <dbReference type="Pfam" id="PF19081"/>
    </source>
</evidence>
<keyword evidence="2" id="KW-0325">Glycoprotein</keyword>
<feature type="domain" description="Ig-like" evidence="5">
    <location>
        <begin position="1006"/>
        <end position="1061"/>
    </location>
</feature>
<accession>A0ABW0E8B4</accession>
<feature type="chain" id="PRO_5046124600" evidence="3">
    <location>
        <begin position="46"/>
        <end position="1935"/>
    </location>
</feature>
<evidence type="ECO:0000256" key="1">
    <source>
        <dbReference type="ARBA" id="ARBA00022729"/>
    </source>
</evidence>
<reference evidence="7" key="1">
    <citation type="journal article" date="2019" name="Int. J. Syst. Evol. Microbiol.">
        <title>The Global Catalogue of Microorganisms (GCM) 10K type strain sequencing project: providing services to taxonomists for standard genome sequencing and annotation.</title>
        <authorList>
            <consortium name="The Broad Institute Genomics Platform"/>
            <consortium name="The Broad Institute Genome Sequencing Center for Infectious Disease"/>
            <person name="Wu L."/>
            <person name="Ma J."/>
        </authorList>
    </citation>
    <scope>NUCLEOTIDE SEQUENCE [LARGE SCALE GENOMIC DNA]</scope>
    <source>
        <strain evidence="7">KACC 12602</strain>
    </source>
</reference>
<dbReference type="Pfam" id="PF19081">
    <property type="entry name" value="Ig_7"/>
    <property type="match status" value="2"/>
</dbReference>
<dbReference type="InterPro" id="IPR006626">
    <property type="entry name" value="PbH1"/>
</dbReference>
<evidence type="ECO:0000313" key="6">
    <source>
        <dbReference type="EMBL" id="MFC5269295.1"/>
    </source>
</evidence>
<gene>
    <name evidence="6" type="ORF">ACFPIB_01650</name>
</gene>
<dbReference type="Gene3D" id="2.60.40.10">
    <property type="entry name" value="Immunoglobulins"/>
    <property type="match status" value="2"/>
</dbReference>
<organism evidence="6 7">
    <name type="scientific">Adhaeribacter terreus</name>
    <dbReference type="NCBI Taxonomy" id="529703"/>
    <lineage>
        <taxon>Bacteria</taxon>
        <taxon>Pseudomonadati</taxon>
        <taxon>Bacteroidota</taxon>
        <taxon>Cytophagia</taxon>
        <taxon>Cytophagales</taxon>
        <taxon>Hymenobacteraceae</taxon>
        <taxon>Adhaeribacter</taxon>
    </lineage>
</organism>
<protein>
    <submittedName>
        <fullName evidence="6">T9SS type A sorting domain-containing protein</fullName>
    </submittedName>
</protein>
<evidence type="ECO:0000259" key="4">
    <source>
        <dbReference type="Pfam" id="PF18962"/>
    </source>
</evidence>
<dbReference type="InterPro" id="IPR050831">
    <property type="entry name" value="CEA_cell_adhesion"/>
</dbReference>